<dbReference type="AlphaFoldDB" id="A0AAF0IQ75"/>
<reference evidence="1" key="1">
    <citation type="submission" date="2023-03" db="EMBL/GenBank/DDBJ databases">
        <title>Mating type loci evolution in Malassezia.</title>
        <authorList>
            <person name="Coelho M.A."/>
        </authorList>
    </citation>
    <scope>NUCLEOTIDE SEQUENCE</scope>
    <source>
        <strain evidence="1">CBS 14135</strain>
    </source>
</reference>
<keyword evidence="2" id="KW-1185">Reference proteome</keyword>
<organism evidence="1 2">
    <name type="scientific">Malassezia brasiliensis</name>
    <dbReference type="NCBI Taxonomy" id="1821822"/>
    <lineage>
        <taxon>Eukaryota</taxon>
        <taxon>Fungi</taxon>
        <taxon>Dikarya</taxon>
        <taxon>Basidiomycota</taxon>
        <taxon>Ustilaginomycotina</taxon>
        <taxon>Malasseziomycetes</taxon>
        <taxon>Malasseziales</taxon>
        <taxon>Malasseziaceae</taxon>
        <taxon>Malassezia</taxon>
    </lineage>
</organism>
<evidence type="ECO:0000313" key="2">
    <source>
        <dbReference type="Proteomes" id="UP001216638"/>
    </source>
</evidence>
<gene>
    <name evidence="1" type="ORF">MBRA1_002429</name>
</gene>
<dbReference type="EMBL" id="CP119953">
    <property type="protein sequence ID" value="WFC95775.1"/>
    <property type="molecule type" value="Genomic_DNA"/>
</dbReference>
<name>A0AAF0IQ75_9BASI</name>
<dbReference type="Proteomes" id="UP001216638">
    <property type="component" value="Chromosome 3"/>
</dbReference>
<sequence>MSRSLRPWLQQRRRDALREDGALSAADAAAYRPGSRVQIIQFLTFRPENAPHSSTDVWAQVCDATHYLPARFTGAAVDAFQAEHAGASSRPIVVA</sequence>
<accession>A0AAF0IQ75</accession>
<proteinExistence type="predicted"/>
<evidence type="ECO:0000313" key="1">
    <source>
        <dbReference type="EMBL" id="WFC95775.1"/>
    </source>
</evidence>
<protein>
    <submittedName>
        <fullName evidence="1">Uncharacterized protein</fullName>
    </submittedName>
</protein>